<gene>
    <name evidence="2" type="ORF">UFOPK3423_00834</name>
</gene>
<organism evidence="2">
    <name type="scientific">freshwater metagenome</name>
    <dbReference type="NCBI Taxonomy" id="449393"/>
    <lineage>
        <taxon>unclassified sequences</taxon>
        <taxon>metagenomes</taxon>
        <taxon>ecological metagenomes</taxon>
    </lineage>
</organism>
<accession>A0A6J7DQA0</accession>
<protein>
    <submittedName>
        <fullName evidence="2">Unannotated protein</fullName>
    </submittedName>
</protein>
<keyword evidence="1" id="KW-0472">Membrane</keyword>
<evidence type="ECO:0000313" key="2">
    <source>
        <dbReference type="EMBL" id="CAB4872777.1"/>
    </source>
</evidence>
<dbReference type="EMBL" id="CAFBLQ010000077">
    <property type="protein sequence ID" value="CAB4872777.1"/>
    <property type="molecule type" value="Genomic_DNA"/>
</dbReference>
<keyword evidence="1" id="KW-0812">Transmembrane</keyword>
<feature type="transmembrane region" description="Helical" evidence="1">
    <location>
        <begin position="67"/>
        <end position="89"/>
    </location>
</feature>
<evidence type="ECO:0000256" key="1">
    <source>
        <dbReference type="SAM" id="Phobius"/>
    </source>
</evidence>
<feature type="transmembrane region" description="Helical" evidence="1">
    <location>
        <begin position="164"/>
        <end position="184"/>
    </location>
</feature>
<reference evidence="2" key="1">
    <citation type="submission" date="2020-05" db="EMBL/GenBank/DDBJ databases">
        <authorList>
            <person name="Chiriac C."/>
            <person name="Salcher M."/>
            <person name="Ghai R."/>
            <person name="Kavagutti S V."/>
        </authorList>
    </citation>
    <scope>NUCLEOTIDE SEQUENCE</scope>
</reference>
<sequence>MTVTEQSGPAAGDAERRAAIARAGRLRAAGREVRITTVWVRTAWWLVQALCAAAGVGASVVSVAHPIIGAAVAGGALLIALTDLPPLALARRLTFARATENVVAAPPDRAGERPVVLVLTASGDLPRRGLRQRLPGGVLRWSIGGLALVTACCGGRIGGVDGTWIGLLQLVPTLALLAALLALLDEAVADVQPGDTAVEAILLAARELDADPPTQIDVAILLAGAGDRQAAGLRAWLAARRARGLTPADAAIVHVERGSGQPLELGGWERGGLLLGGRLHPQLITAARQAAGREPALRAVRAAGRTQGPAAQACSAGWPVIAVKAGDGAETSAFLVALARELDDLVKR</sequence>
<feature type="transmembrane region" description="Helical" evidence="1">
    <location>
        <begin position="43"/>
        <end position="61"/>
    </location>
</feature>
<proteinExistence type="predicted"/>
<feature type="transmembrane region" description="Helical" evidence="1">
    <location>
        <begin position="138"/>
        <end position="158"/>
    </location>
</feature>
<keyword evidence="1" id="KW-1133">Transmembrane helix</keyword>
<dbReference type="AlphaFoldDB" id="A0A6J7DQA0"/>
<name>A0A6J7DQA0_9ZZZZ</name>